<proteinExistence type="predicted"/>
<sequence>MKKLLKIIKIITISIIGIIAAVFLYLYVDSKLFIGFKDNDNIDYLTKQHVPAGDSINGKLFDDAFYGSKVFLMGEIHGYADNQKLDKAMLLFLHKNAGVKYYIAEMDSTTANKFNAFLGSNPKNEAILHEAVSDIRKRIPQQSSRELFEKWMAIHDYNSQQPDSLKITVIGIDKGFDDKDATITRDSAMMLNFAHAVAERHLENEKFYGFFGFFHVLQNTIAPGKHPFAEKLKAAGIRTTSFVSYTLDSDMYLPKNPQFPTPADEKVDWVNADGPLMLVKGIQDLKALTQPHSITLFRIDGAQSPYAKSQHLMKVKARMFGENFMPVEGAVTTDYFQYVFLLRNSGALTKLP</sequence>
<keyword evidence="1" id="KW-0472">Membrane</keyword>
<dbReference type="EMBL" id="CP150096">
    <property type="protein sequence ID" value="WZN48664.1"/>
    <property type="molecule type" value="Genomic_DNA"/>
</dbReference>
<gene>
    <name evidence="2" type="ORF">WJU22_10810</name>
</gene>
<evidence type="ECO:0000256" key="1">
    <source>
        <dbReference type="SAM" id="Phobius"/>
    </source>
</evidence>
<feature type="transmembrane region" description="Helical" evidence="1">
    <location>
        <begin position="7"/>
        <end position="28"/>
    </location>
</feature>
<dbReference type="RefSeq" id="WP_341843250.1">
    <property type="nucleotide sequence ID" value="NZ_CP149792.1"/>
</dbReference>
<dbReference type="Proteomes" id="UP001449657">
    <property type="component" value="Chromosome"/>
</dbReference>
<organism evidence="2 3">
    <name type="scientific">Chitinophaga caseinilytica</name>
    <dbReference type="NCBI Taxonomy" id="2267521"/>
    <lineage>
        <taxon>Bacteria</taxon>
        <taxon>Pseudomonadati</taxon>
        <taxon>Bacteroidota</taxon>
        <taxon>Chitinophagia</taxon>
        <taxon>Chitinophagales</taxon>
        <taxon>Chitinophagaceae</taxon>
        <taxon>Chitinophaga</taxon>
    </lineage>
</organism>
<evidence type="ECO:0000313" key="2">
    <source>
        <dbReference type="EMBL" id="WZN48664.1"/>
    </source>
</evidence>
<keyword evidence="1" id="KW-1133">Transmembrane helix</keyword>
<evidence type="ECO:0008006" key="4">
    <source>
        <dbReference type="Google" id="ProtNLM"/>
    </source>
</evidence>
<protein>
    <recommendedName>
        <fullName evidence="4">Erythromycin esterase</fullName>
    </recommendedName>
</protein>
<accession>A0ABZ2ZDY3</accession>
<keyword evidence="1" id="KW-0812">Transmembrane</keyword>
<dbReference type="SUPFAM" id="SSF159501">
    <property type="entry name" value="EreA/ChaN-like"/>
    <property type="match status" value="1"/>
</dbReference>
<reference evidence="2 3" key="1">
    <citation type="submission" date="2024-03" db="EMBL/GenBank/DDBJ databases">
        <title>Chitinophaga caseinilytica sp. nov., a casein hydrolysing bacterium isolated from forest soil.</title>
        <authorList>
            <person name="Lee D.S."/>
            <person name="Han D.M."/>
            <person name="Baek J.H."/>
            <person name="Choi D.G."/>
            <person name="Jeon J.H."/>
            <person name="Jeon C.O."/>
        </authorList>
    </citation>
    <scope>NUCLEOTIDE SEQUENCE [LARGE SCALE GENOMIC DNA]</scope>
    <source>
        <strain evidence="2 3">KACC 19118</strain>
    </source>
</reference>
<name>A0ABZ2ZDY3_9BACT</name>
<keyword evidence="3" id="KW-1185">Reference proteome</keyword>
<evidence type="ECO:0000313" key="3">
    <source>
        <dbReference type="Proteomes" id="UP001449657"/>
    </source>
</evidence>